<name>A0A371G4K7_MUCPR</name>
<dbReference type="OrthoDB" id="1422241at2759"/>
<evidence type="ECO:0000313" key="2">
    <source>
        <dbReference type="Proteomes" id="UP000257109"/>
    </source>
</evidence>
<evidence type="ECO:0000313" key="1">
    <source>
        <dbReference type="EMBL" id="RDX85510.1"/>
    </source>
</evidence>
<gene>
    <name evidence="1" type="ORF">CR513_33297</name>
</gene>
<organism evidence="1 2">
    <name type="scientific">Mucuna pruriens</name>
    <name type="common">Velvet bean</name>
    <name type="synonym">Dolichos pruriens</name>
    <dbReference type="NCBI Taxonomy" id="157652"/>
    <lineage>
        <taxon>Eukaryota</taxon>
        <taxon>Viridiplantae</taxon>
        <taxon>Streptophyta</taxon>
        <taxon>Embryophyta</taxon>
        <taxon>Tracheophyta</taxon>
        <taxon>Spermatophyta</taxon>
        <taxon>Magnoliopsida</taxon>
        <taxon>eudicotyledons</taxon>
        <taxon>Gunneridae</taxon>
        <taxon>Pentapetalae</taxon>
        <taxon>rosids</taxon>
        <taxon>fabids</taxon>
        <taxon>Fabales</taxon>
        <taxon>Fabaceae</taxon>
        <taxon>Papilionoideae</taxon>
        <taxon>50 kb inversion clade</taxon>
        <taxon>NPAAA clade</taxon>
        <taxon>indigoferoid/millettioid clade</taxon>
        <taxon>Phaseoleae</taxon>
        <taxon>Mucuna</taxon>
    </lineage>
</organism>
<accession>A0A371G4K7</accession>
<reference evidence="1" key="1">
    <citation type="submission" date="2018-05" db="EMBL/GenBank/DDBJ databases">
        <title>Draft genome of Mucuna pruriens seed.</title>
        <authorList>
            <person name="Nnadi N.E."/>
            <person name="Vos R."/>
            <person name="Hasami M.H."/>
            <person name="Devisetty U.K."/>
            <person name="Aguiy J.C."/>
        </authorList>
    </citation>
    <scope>NUCLEOTIDE SEQUENCE [LARGE SCALE GENOMIC DNA]</scope>
    <source>
        <strain evidence="1">JCA_2017</strain>
    </source>
</reference>
<keyword evidence="2" id="KW-1185">Reference proteome</keyword>
<feature type="non-terminal residue" evidence="1">
    <location>
        <position position="1"/>
    </location>
</feature>
<comment type="caution">
    <text evidence="1">The sequence shown here is derived from an EMBL/GenBank/DDBJ whole genome shotgun (WGS) entry which is preliminary data.</text>
</comment>
<sequence>MIAMDDGDGTPLLAKALRIRSTRVRWQAKRSPLTTFSLSVHDLFLFYPCVACSASFSRSDVAIELDCLHGQCCGSFLIGLLDLQIRSVLGRTLKELGTLDIMYQPWCIRYLEWEQAQLYELKSRLTHLLPKFHDLVGSTQQFGVRESTTSRVVNEVVVVGNQRLENKIIELTSLTRHLAIREHHISPPESVCDICAFVEHLTKVCPILQETEPNIIVVAAMMDGQQYRQPHGQYSN</sequence>
<protein>
    <submittedName>
        <fullName evidence="1">Uncharacterized protein</fullName>
    </submittedName>
</protein>
<dbReference type="Proteomes" id="UP000257109">
    <property type="component" value="Unassembled WGS sequence"/>
</dbReference>
<dbReference type="AlphaFoldDB" id="A0A371G4K7"/>
<dbReference type="EMBL" id="QJKJ01006779">
    <property type="protein sequence ID" value="RDX85510.1"/>
    <property type="molecule type" value="Genomic_DNA"/>
</dbReference>
<proteinExistence type="predicted"/>